<name>A0A6N9Q1C3_9BACL</name>
<evidence type="ECO:0000313" key="1">
    <source>
        <dbReference type="EMBL" id="NBI27368.1"/>
    </source>
</evidence>
<evidence type="ECO:0000313" key="2">
    <source>
        <dbReference type="Proteomes" id="UP000448943"/>
    </source>
</evidence>
<dbReference type="AlphaFoldDB" id="A0A6N9Q1C3"/>
<gene>
    <name evidence="1" type="ORF">ERL59_00100</name>
</gene>
<protein>
    <submittedName>
        <fullName evidence="1">Flagellar protein D</fullName>
    </submittedName>
</protein>
<organism evidence="1 2">
    <name type="scientific">Chengkuizengella marina</name>
    <dbReference type="NCBI Taxonomy" id="2507566"/>
    <lineage>
        <taxon>Bacteria</taxon>
        <taxon>Bacillati</taxon>
        <taxon>Bacillota</taxon>
        <taxon>Bacilli</taxon>
        <taxon>Bacillales</taxon>
        <taxon>Paenibacillaceae</taxon>
        <taxon>Chengkuizengella</taxon>
    </lineage>
</organism>
<keyword evidence="1" id="KW-0966">Cell projection</keyword>
<dbReference type="RefSeq" id="WP_160643239.1">
    <property type="nucleotide sequence ID" value="NZ_SIJB01000001.1"/>
</dbReference>
<keyword evidence="2" id="KW-1185">Reference proteome</keyword>
<dbReference type="InterPro" id="IPR009384">
    <property type="entry name" value="SwrD-like"/>
</dbReference>
<accession>A0A6N9Q1C3</accession>
<keyword evidence="1" id="KW-0282">Flagellum</keyword>
<dbReference type="PANTHER" id="PTHR39185:SF1">
    <property type="entry name" value="SWARMING MOTILITY PROTEIN SWRD"/>
    <property type="match status" value="1"/>
</dbReference>
<dbReference type="OrthoDB" id="9799862at2"/>
<reference evidence="1 2" key="1">
    <citation type="submission" date="2019-01" db="EMBL/GenBank/DDBJ databases">
        <title>Chengkuizengella sp. nov., isolated from deep-sea sediment of East Pacific Ocean.</title>
        <authorList>
            <person name="Yang J."/>
            <person name="Lai Q."/>
            <person name="Shao Z."/>
        </authorList>
    </citation>
    <scope>NUCLEOTIDE SEQUENCE [LARGE SCALE GENOMIC DNA]</scope>
    <source>
        <strain evidence="1 2">YPA3-1-1</strain>
    </source>
</reference>
<dbReference type="PANTHER" id="PTHR39185">
    <property type="entry name" value="SWARMING MOTILITY PROTEIN SWRD"/>
    <property type="match status" value="1"/>
</dbReference>
<dbReference type="EMBL" id="SIJB01000001">
    <property type="protein sequence ID" value="NBI27368.1"/>
    <property type="molecule type" value="Genomic_DNA"/>
</dbReference>
<proteinExistence type="predicted"/>
<sequence>MITVTRINGRKVSINALLIETIEEIPETIITLTNGKKILVLEKVKDVIVLIKNYLHDIGIMNATIKFQNAEGS</sequence>
<keyword evidence="1" id="KW-0969">Cilium</keyword>
<dbReference type="Proteomes" id="UP000448943">
    <property type="component" value="Unassembled WGS sequence"/>
</dbReference>
<dbReference type="Pfam" id="PF06289">
    <property type="entry name" value="FlbD"/>
    <property type="match status" value="1"/>
</dbReference>
<comment type="caution">
    <text evidence="1">The sequence shown here is derived from an EMBL/GenBank/DDBJ whole genome shotgun (WGS) entry which is preliminary data.</text>
</comment>